<keyword evidence="5" id="KW-1185">Reference proteome</keyword>
<dbReference type="SUPFAM" id="SSF54928">
    <property type="entry name" value="RNA-binding domain, RBD"/>
    <property type="match status" value="1"/>
</dbReference>
<feature type="compositionally biased region" description="Basic and acidic residues" evidence="2">
    <location>
        <begin position="752"/>
        <end position="761"/>
    </location>
</feature>
<dbReference type="PROSITE" id="PS50102">
    <property type="entry name" value="RRM"/>
    <property type="match status" value="1"/>
</dbReference>
<dbReference type="InterPro" id="IPR000504">
    <property type="entry name" value="RRM_dom"/>
</dbReference>
<evidence type="ECO:0000259" key="3">
    <source>
        <dbReference type="PROSITE" id="PS50102"/>
    </source>
</evidence>
<dbReference type="InterPro" id="IPR035979">
    <property type="entry name" value="RBD_domain_sf"/>
</dbReference>
<dbReference type="EMBL" id="OZ004257">
    <property type="protein sequence ID" value="CAK7908156.1"/>
    <property type="molecule type" value="Genomic_DNA"/>
</dbReference>
<evidence type="ECO:0000256" key="1">
    <source>
        <dbReference type="PROSITE-ProRule" id="PRU00176"/>
    </source>
</evidence>
<accession>A0ABP0EGF2</accession>
<feature type="compositionally biased region" description="Basic residues" evidence="2">
    <location>
        <begin position="320"/>
        <end position="334"/>
    </location>
</feature>
<feature type="compositionally biased region" description="Basic residues" evidence="2">
    <location>
        <begin position="299"/>
        <end position="310"/>
    </location>
</feature>
<evidence type="ECO:0000313" key="4">
    <source>
        <dbReference type="EMBL" id="CAK7908156.1"/>
    </source>
</evidence>
<evidence type="ECO:0000256" key="2">
    <source>
        <dbReference type="SAM" id="MobiDB-lite"/>
    </source>
</evidence>
<feature type="compositionally biased region" description="Basic and acidic residues" evidence="2">
    <location>
        <begin position="700"/>
        <end position="716"/>
    </location>
</feature>
<feature type="compositionally biased region" description="Polar residues" evidence="2">
    <location>
        <begin position="417"/>
        <end position="427"/>
    </location>
</feature>
<organism evidence="4 5">
    <name type="scientific">[Candida] anglica</name>
    <dbReference type="NCBI Taxonomy" id="148631"/>
    <lineage>
        <taxon>Eukaryota</taxon>
        <taxon>Fungi</taxon>
        <taxon>Dikarya</taxon>
        <taxon>Ascomycota</taxon>
        <taxon>Saccharomycotina</taxon>
        <taxon>Pichiomycetes</taxon>
        <taxon>Debaryomycetaceae</taxon>
        <taxon>Kurtzmaniella</taxon>
    </lineage>
</organism>
<feature type="region of interest" description="Disordered" evidence="2">
    <location>
        <begin position="286"/>
        <end position="373"/>
    </location>
</feature>
<feature type="region of interest" description="Disordered" evidence="2">
    <location>
        <begin position="386"/>
        <end position="436"/>
    </location>
</feature>
<name>A0ABP0EGF2_9ASCO</name>
<feature type="compositionally biased region" description="Low complexity" evidence="2">
    <location>
        <begin position="734"/>
        <end position="749"/>
    </location>
</feature>
<dbReference type="InterPro" id="IPR012677">
    <property type="entry name" value="Nucleotide-bd_a/b_plait_sf"/>
</dbReference>
<keyword evidence="1" id="KW-0694">RNA-binding</keyword>
<proteinExistence type="predicted"/>
<feature type="compositionally biased region" description="Polar residues" evidence="2">
    <location>
        <begin position="762"/>
        <end position="771"/>
    </location>
</feature>
<feature type="region of interest" description="Disordered" evidence="2">
    <location>
        <begin position="227"/>
        <end position="260"/>
    </location>
</feature>
<dbReference type="SMART" id="SM00360">
    <property type="entry name" value="RRM"/>
    <property type="match status" value="1"/>
</dbReference>
<feature type="domain" description="RRM" evidence="3">
    <location>
        <begin position="441"/>
        <end position="562"/>
    </location>
</feature>
<dbReference type="Gene3D" id="3.30.70.330">
    <property type="match status" value="1"/>
</dbReference>
<feature type="compositionally biased region" description="Low complexity" evidence="2">
    <location>
        <begin position="340"/>
        <end position="373"/>
    </location>
</feature>
<sequence>MTTATHTEIEKARARERAGYNVEAAPFYPGAYVGTNNTFGSTDTAGPSSIGSAGTMGTIRSIGSMGPGNDLDTMRVAGTSGLHPPVTGGWYQPYPALVNPMAASDCNVKISNIPPKSPEFLELLDSIIDSIVEDVDREAPDGISGLDPEYSLVTFDEEVPTDDDENDENLEDDSTDSKTSSLWVAIVRVDWALAFKLVEYLHGYEWEGKSLEARMEEHEPAMSIAGPGTHLFPPSIGSGTDSVPPTGPPSFDSSFDSSSSTASSSFYNPYIPGYYPYMAPPPLGSMAGTGGPPPPPPPHNHHNHHQHRHLSWPENGWGGQHRHQPLQYHTHHQYQHFPNRSGSYRGRPGSRSFDFTSISRRSTPRSSSLTSSSAAGLPPFILNLVNGSKSDSKSTSPHSISRSQSPERRGTGASAASGDNVNESAITIPSEDGTPVKVNPRRLFVGNIPFTSTWPALKNFLLSRAEEIEPDNDIEILRVEIPMQPSNSRQPDFGIVGPNQPHMNNGNGIMGGNTNGGIGGRGMSRGFAIVTTANQTSSEKLIAFFDDVEFEGRKLTVRFDKFPDFNNYLLQQLYPYSKAPLYGYGQGYGNGQLQPQHSSPSLHSGHQLSKSVVLSNLAFERNSFQRKFYYGGGSYSPQQSFQHQYQQSFYPPHQQHGPHPSSSQPIHAYPSQYVQGMYNPISSVAPPPIPVSSFPVPEQDANKWRDHEAHSDERSEGTGTDITDEAPDEEHLSESVTSNSNSQSLSSTVPLNKKEFEETLKTQENNVSRNTAPEDDRNDDERARELVNSFISMGLSS</sequence>
<feature type="compositionally biased region" description="Basic and acidic residues" evidence="2">
    <location>
        <begin position="772"/>
        <end position="785"/>
    </location>
</feature>
<protein>
    <recommendedName>
        <fullName evidence="3">RRM domain-containing protein</fullName>
    </recommendedName>
</protein>
<evidence type="ECO:0000313" key="5">
    <source>
        <dbReference type="Proteomes" id="UP001497600"/>
    </source>
</evidence>
<feature type="compositionally biased region" description="Low complexity" evidence="2">
    <location>
        <begin position="250"/>
        <end position="260"/>
    </location>
</feature>
<dbReference type="Proteomes" id="UP001497600">
    <property type="component" value="Chromosome E"/>
</dbReference>
<reference evidence="4 5" key="1">
    <citation type="submission" date="2024-01" db="EMBL/GenBank/DDBJ databases">
        <authorList>
            <consortium name="Genoscope - CEA"/>
            <person name="William W."/>
        </authorList>
    </citation>
    <scope>NUCLEOTIDE SEQUENCE [LARGE SCALE GENOMIC DNA]</scope>
    <source>
        <strain evidence="4 5">29B2s-10</strain>
    </source>
</reference>
<feature type="region of interest" description="Disordered" evidence="2">
    <location>
        <begin position="689"/>
        <end position="797"/>
    </location>
</feature>
<gene>
    <name evidence="4" type="ORF">CAAN4_E09010</name>
</gene>